<dbReference type="PANTHER" id="PTHR45735:SF2">
    <property type="entry name" value="CLEAVAGE STIMULATION FACTOR SUBUNIT 2"/>
    <property type="match status" value="1"/>
</dbReference>
<evidence type="ECO:0000256" key="2">
    <source>
        <dbReference type="SAM" id="MobiDB-lite"/>
    </source>
</evidence>
<sequence>MSKKGQPATVFVGNIPFDTTEEHLKEIFSQVGVVSSFRLVYDQQTGKPKGFGFCEYEDAETAMSALRNLNGVEVNGRPLRVSLSEHDKSRVQEQTGQTVPQGKNSQGNTGGGGRGDGAASRQNVITERMTPQQVFDVMLNMKELIQKDEGTVRTLLNNDPNMTYALLQGQIMLGMVPAHVIPAGVPQVPIPATGGAPLPIGALPGGVNAARPIPMMPPADQAALLQQAQLAPNQGDQLQQLQMLMSLTPAQIEQLPPDQREVVLQLQRQVQSQLTGPNQPPPAAPGSMY</sequence>
<feature type="domain" description="RRM" evidence="3">
    <location>
        <begin position="8"/>
        <end position="86"/>
    </location>
</feature>
<evidence type="ECO:0000259" key="3">
    <source>
        <dbReference type="PROSITE" id="PS50102"/>
    </source>
</evidence>
<name>A0A7S3EJ57_9RHOD</name>
<dbReference type="SMART" id="SM00360">
    <property type="entry name" value="RRM"/>
    <property type="match status" value="1"/>
</dbReference>
<dbReference type="PROSITE" id="PS50102">
    <property type="entry name" value="RRM"/>
    <property type="match status" value="1"/>
</dbReference>
<feature type="region of interest" description="Disordered" evidence="2">
    <location>
        <begin position="268"/>
        <end position="289"/>
    </location>
</feature>
<dbReference type="InterPro" id="IPR000504">
    <property type="entry name" value="RRM_dom"/>
</dbReference>
<dbReference type="AlphaFoldDB" id="A0A7S3EJ57"/>
<evidence type="ECO:0000313" key="5">
    <source>
        <dbReference type="EMBL" id="CAE0058133.1"/>
    </source>
</evidence>
<dbReference type="CDD" id="cd12398">
    <property type="entry name" value="RRM_CSTF2_RNA15_like"/>
    <property type="match status" value="1"/>
</dbReference>
<evidence type="ECO:0000256" key="1">
    <source>
        <dbReference type="PROSITE-ProRule" id="PRU00176"/>
    </source>
</evidence>
<dbReference type="GO" id="GO:0003729">
    <property type="term" value="F:mRNA binding"/>
    <property type="evidence" value="ECO:0007669"/>
    <property type="project" value="TreeGrafter"/>
</dbReference>
<dbReference type="Pfam" id="PF14327">
    <property type="entry name" value="CSTF2_hinge"/>
    <property type="match status" value="1"/>
</dbReference>
<gene>
    <name evidence="4" type="ORF">RMAR00112_LOCUS26188</name>
    <name evidence="5" type="ORF">RMAR00112_LOCUS26189</name>
</gene>
<reference evidence="4" key="1">
    <citation type="submission" date="2021-01" db="EMBL/GenBank/DDBJ databases">
        <authorList>
            <person name="Corre E."/>
            <person name="Pelletier E."/>
            <person name="Niang G."/>
            <person name="Scheremetjew M."/>
            <person name="Finn R."/>
            <person name="Kale V."/>
            <person name="Holt S."/>
            <person name="Cochrane G."/>
            <person name="Meng A."/>
            <person name="Brown T."/>
            <person name="Cohen L."/>
        </authorList>
    </citation>
    <scope>NUCLEOTIDE SEQUENCE</scope>
    <source>
        <strain evidence="4">CCMP 769</strain>
    </source>
</reference>
<keyword evidence="1" id="KW-0694">RNA-binding</keyword>
<organism evidence="4">
    <name type="scientific">Rhodosorus marinus</name>
    <dbReference type="NCBI Taxonomy" id="101924"/>
    <lineage>
        <taxon>Eukaryota</taxon>
        <taxon>Rhodophyta</taxon>
        <taxon>Stylonematophyceae</taxon>
        <taxon>Stylonematales</taxon>
        <taxon>Stylonemataceae</taxon>
        <taxon>Rhodosorus</taxon>
    </lineage>
</organism>
<dbReference type="Gene3D" id="1.10.20.70">
    <property type="entry name" value="Transcription termination and cleavage factor, C-terminal domain"/>
    <property type="match status" value="1"/>
</dbReference>
<dbReference type="SUPFAM" id="SSF54928">
    <property type="entry name" value="RNA-binding domain, RBD"/>
    <property type="match status" value="1"/>
</dbReference>
<dbReference type="InterPro" id="IPR035979">
    <property type="entry name" value="RBD_domain_sf"/>
</dbReference>
<dbReference type="Gene3D" id="3.30.70.330">
    <property type="match status" value="1"/>
</dbReference>
<dbReference type="InterPro" id="IPR025742">
    <property type="entry name" value="CSTF2_hinge"/>
</dbReference>
<feature type="compositionally biased region" description="Pro residues" evidence="2">
    <location>
        <begin position="278"/>
        <end position="289"/>
    </location>
</feature>
<dbReference type="PANTHER" id="PTHR45735">
    <property type="entry name" value="CLEAVAGE STIMULATION FACTOR SUBUNIT 2"/>
    <property type="match status" value="1"/>
</dbReference>
<dbReference type="EMBL" id="HBHW01033961">
    <property type="protein sequence ID" value="CAE0058132.1"/>
    <property type="molecule type" value="Transcribed_RNA"/>
</dbReference>
<dbReference type="GO" id="GO:0005847">
    <property type="term" value="C:mRNA cleavage and polyadenylation specificity factor complex"/>
    <property type="evidence" value="ECO:0007669"/>
    <property type="project" value="TreeGrafter"/>
</dbReference>
<dbReference type="EMBL" id="HBHW01033962">
    <property type="protein sequence ID" value="CAE0058133.1"/>
    <property type="molecule type" value="Transcribed_RNA"/>
</dbReference>
<accession>A0A7S3EJ57</accession>
<evidence type="ECO:0000313" key="4">
    <source>
        <dbReference type="EMBL" id="CAE0058132.1"/>
    </source>
</evidence>
<dbReference type="InterPro" id="IPR038192">
    <property type="entry name" value="CSTF_C_sf"/>
</dbReference>
<dbReference type="Pfam" id="PF00076">
    <property type="entry name" value="RRM_1"/>
    <property type="match status" value="1"/>
</dbReference>
<proteinExistence type="predicted"/>
<dbReference type="InterPro" id="IPR012677">
    <property type="entry name" value="Nucleotide-bd_a/b_plait_sf"/>
</dbReference>
<protein>
    <recommendedName>
        <fullName evidence="3">RRM domain-containing protein</fullName>
    </recommendedName>
</protein>
<feature type="region of interest" description="Disordered" evidence="2">
    <location>
        <begin position="83"/>
        <end position="119"/>
    </location>
</feature>